<comment type="subcellular location">
    <subcellularLocation>
        <location evidence="1">Cytoplasm</location>
        <location evidence="1">Cytoskeleton</location>
    </subcellularLocation>
</comment>
<dbReference type="Proteomes" id="UP001153148">
    <property type="component" value="Unassembled WGS sequence"/>
</dbReference>
<keyword evidence="2" id="KW-0547">Nucleotide-binding</keyword>
<dbReference type="Gene3D" id="3.40.850.10">
    <property type="entry name" value="Kinesin motor domain"/>
    <property type="match status" value="1"/>
</dbReference>
<dbReference type="SUPFAM" id="SSF52540">
    <property type="entry name" value="P-loop containing nucleoside triphosphate hydrolases"/>
    <property type="match status" value="1"/>
</dbReference>
<comment type="caution">
    <text evidence="6">The sequence shown here is derived from an EMBL/GenBank/DDBJ whole genome shotgun (WGS) entry which is preliminary data.</text>
</comment>
<reference evidence="6" key="1">
    <citation type="submission" date="2021-03" db="EMBL/GenBank/DDBJ databases">
        <authorList>
            <person name="Tran Van P."/>
        </authorList>
    </citation>
    <scope>NUCLEOTIDE SEQUENCE</scope>
</reference>
<keyword evidence="4" id="KW-0963">Cytoplasm</keyword>
<protein>
    <recommendedName>
        <fullName evidence="5">Kinesin motor domain-containing protein</fullName>
    </recommendedName>
</protein>
<name>A0ABN7NPJ4_TIMPD</name>
<dbReference type="InterPro" id="IPR001752">
    <property type="entry name" value="Kinesin_motor_dom"/>
</dbReference>
<accession>A0ABN7NPJ4</accession>
<dbReference type="InterPro" id="IPR027640">
    <property type="entry name" value="Kinesin-like_fam"/>
</dbReference>
<evidence type="ECO:0000313" key="6">
    <source>
        <dbReference type="EMBL" id="CAG2055083.1"/>
    </source>
</evidence>
<keyword evidence="4" id="KW-0206">Cytoskeleton</keyword>
<feature type="domain" description="Kinesin motor" evidence="5">
    <location>
        <begin position="28"/>
        <end position="81"/>
    </location>
</feature>
<sequence length="131" mass="14450">MLLVACIGDRLHVTSQQQTVVSTQCLQEQGNLYSCDISVIAYGQKGSGKTYTILGPGLHCAFSETEYGIIPRATREIFYNLMGSLFISGLEEIECQTVSEVFNWLHIGMSNKQLPLLGSCVAHFTLPPDEF</sequence>
<evidence type="ECO:0000256" key="3">
    <source>
        <dbReference type="ARBA" id="ARBA00022840"/>
    </source>
</evidence>
<dbReference type="Pfam" id="PF00225">
    <property type="entry name" value="Kinesin"/>
    <property type="match status" value="1"/>
</dbReference>
<evidence type="ECO:0000313" key="7">
    <source>
        <dbReference type="Proteomes" id="UP001153148"/>
    </source>
</evidence>
<dbReference type="InterPro" id="IPR036961">
    <property type="entry name" value="Kinesin_motor_dom_sf"/>
</dbReference>
<evidence type="ECO:0000256" key="2">
    <source>
        <dbReference type="ARBA" id="ARBA00022741"/>
    </source>
</evidence>
<keyword evidence="3" id="KW-0067">ATP-binding</keyword>
<keyword evidence="7" id="KW-1185">Reference proteome</keyword>
<dbReference type="InterPro" id="IPR027417">
    <property type="entry name" value="P-loop_NTPase"/>
</dbReference>
<organism evidence="6 7">
    <name type="scientific">Timema podura</name>
    <name type="common">Walking stick</name>
    <dbReference type="NCBI Taxonomy" id="61482"/>
    <lineage>
        <taxon>Eukaryota</taxon>
        <taxon>Metazoa</taxon>
        <taxon>Ecdysozoa</taxon>
        <taxon>Arthropoda</taxon>
        <taxon>Hexapoda</taxon>
        <taxon>Insecta</taxon>
        <taxon>Pterygota</taxon>
        <taxon>Neoptera</taxon>
        <taxon>Polyneoptera</taxon>
        <taxon>Phasmatodea</taxon>
        <taxon>Timematodea</taxon>
        <taxon>Timematoidea</taxon>
        <taxon>Timematidae</taxon>
        <taxon>Timema</taxon>
    </lineage>
</organism>
<dbReference type="PANTHER" id="PTHR24115">
    <property type="entry name" value="KINESIN-RELATED"/>
    <property type="match status" value="1"/>
</dbReference>
<proteinExistence type="predicted"/>
<evidence type="ECO:0000256" key="1">
    <source>
        <dbReference type="ARBA" id="ARBA00004245"/>
    </source>
</evidence>
<evidence type="ECO:0000256" key="4">
    <source>
        <dbReference type="ARBA" id="ARBA00023212"/>
    </source>
</evidence>
<dbReference type="EMBL" id="CAJPIN010002064">
    <property type="protein sequence ID" value="CAG2055083.1"/>
    <property type="molecule type" value="Genomic_DNA"/>
</dbReference>
<gene>
    <name evidence="6" type="ORF">TPAB3V08_LOCUS2095</name>
</gene>
<evidence type="ECO:0000259" key="5">
    <source>
        <dbReference type="Pfam" id="PF00225"/>
    </source>
</evidence>